<organism evidence="1 3">
    <name type="scientific">Medicago truncatula</name>
    <name type="common">Barrel medic</name>
    <name type="synonym">Medicago tribuloides</name>
    <dbReference type="NCBI Taxonomy" id="3880"/>
    <lineage>
        <taxon>Eukaryota</taxon>
        <taxon>Viridiplantae</taxon>
        <taxon>Streptophyta</taxon>
        <taxon>Embryophyta</taxon>
        <taxon>Tracheophyta</taxon>
        <taxon>Spermatophyta</taxon>
        <taxon>Magnoliopsida</taxon>
        <taxon>eudicotyledons</taxon>
        <taxon>Gunneridae</taxon>
        <taxon>Pentapetalae</taxon>
        <taxon>rosids</taxon>
        <taxon>fabids</taxon>
        <taxon>Fabales</taxon>
        <taxon>Fabaceae</taxon>
        <taxon>Papilionoideae</taxon>
        <taxon>50 kb inversion clade</taxon>
        <taxon>NPAAA clade</taxon>
        <taxon>Hologalegina</taxon>
        <taxon>IRL clade</taxon>
        <taxon>Trifolieae</taxon>
        <taxon>Medicago</taxon>
    </lineage>
</organism>
<reference evidence="1 3" key="1">
    <citation type="journal article" date="2011" name="Nature">
        <title>The Medicago genome provides insight into the evolution of rhizobial symbioses.</title>
        <authorList>
            <person name="Young N.D."/>
            <person name="Debelle F."/>
            <person name="Oldroyd G.E."/>
            <person name="Geurts R."/>
            <person name="Cannon S.B."/>
            <person name="Udvardi M.K."/>
            <person name="Benedito V.A."/>
            <person name="Mayer K.F."/>
            <person name="Gouzy J."/>
            <person name="Schoof H."/>
            <person name="Van de Peer Y."/>
            <person name="Proost S."/>
            <person name="Cook D.R."/>
            <person name="Meyers B.C."/>
            <person name="Spannagl M."/>
            <person name="Cheung F."/>
            <person name="De Mita S."/>
            <person name="Krishnakumar V."/>
            <person name="Gundlach H."/>
            <person name="Zhou S."/>
            <person name="Mudge J."/>
            <person name="Bharti A.K."/>
            <person name="Murray J.D."/>
            <person name="Naoumkina M.A."/>
            <person name="Rosen B."/>
            <person name="Silverstein K.A."/>
            <person name="Tang H."/>
            <person name="Rombauts S."/>
            <person name="Zhao P.X."/>
            <person name="Zhou P."/>
            <person name="Barbe V."/>
            <person name="Bardou P."/>
            <person name="Bechner M."/>
            <person name="Bellec A."/>
            <person name="Berger A."/>
            <person name="Berges H."/>
            <person name="Bidwell S."/>
            <person name="Bisseling T."/>
            <person name="Choisne N."/>
            <person name="Couloux A."/>
            <person name="Denny R."/>
            <person name="Deshpande S."/>
            <person name="Dai X."/>
            <person name="Doyle J.J."/>
            <person name="Dudez A.M."/>
            <person name="Farmer A.D."/>
            <person name="Fouteau S."/>
            <person name="Franken C."/>
            <person name="Gibelin C."/>
            <person name="Gish J."/>
            <person name="Goldstein S."/>
            <person name="Gonzalez A.J."/>
            <person name="Green P.J."/>
            <person name="Hallab A."/>
            <person name="Hartog M."/>
            <person name="Hua A."/>
            <person name="Humphray S.J."/>
            <person name="Jeong D.H."/>
            <person name="Jing Y."/>
            <person name="Jocker A."/>
            <person name="Kenton S.M."/>
            <person name="Kim D.J."/>
            <person name="Klee K."/>
            <person name="Lai H."/>
            <person name="Lang C."/>
            <person name="Lin S."/>
            <person name="Macmil S.L."/>
            <person name="Magdelenat G."/>
            <person name="Matthews L."/>
            <person name="McCorrison J."/>
            <person name="Monaghan E.L."/>
            <person name="Mun J.H."/>
            <person name="Najar F.Z."/>
            <person name="Nicholson C."/>
            <person name="Noirot C."/>
            <person name="O'Bleness M."/>
            <person name="Paule C.R."/>
            <person name="Poulain J."/>
            <person name="Prion F."/>
            <person name="Qin B."/>
            <person name="Qu C."/>
            <person name="Retzel E.F."/>
            <person name="Riddle C."/>
            <person name="Sallet E."/>
            <person name="Samain S."/>
            <person name="Samson N."/>
            <person name="Sanders I."/>
            <person name="Saurat O."/>
            <person name="Scarpelli C."/>
            <person name="Schiex T."/>
            <person name="Segurens B."/>
            <person name="Severin A.J."/>
            <person name="Sherrier D.J."/>
            <person name="Shi R."/>
            <person name="Sims S."/>
            <person name="Singer S.R."/>
            <person name="Sinharoy S."/>
            <person name="Sterck L."/>
            <person name="Viollet A."/>
            <person name="Wang B.B."/>
            <person name="Wang K."/>
            <person name="Wang M."/>
            <person name="Wang X."/>
            <person name="Warfsmann J."/>
            <person name="Weissenbach J."/>
            <person name="White D.D."/>
            <person name="White J.D."/>
            <person name="Wiley G.B."/>
            <person name="Wincker P."/>
            <person name="Xing Y."/>
            <person name="Yang L."/>
            <person name="Yao Z."/>
            <person name="Ying F."/>
            <person name="Zhai J."/>
            <person name="Zhou L."/>
            <person name="Zuber A."/>
            <person name="Denarie J."/>
            <person name="Dixon R.A."/>
            <person name="May G.D."/>
            <person name="Schwartz D.C."/>
            <person name="Rogers J."/>
            <person name="Quetier F."/>
            <person name="Town C.D."/>
            <person name="Roe B.A."/>
        </authorList>
    </citation>
    <scope>NUCLEOTIDE SEQUENCE [LARGE SCALE GENOMIC DNA]</scope>
    <source>
        <strain evidence="1">A17</strain>
        <strain evidence="2 3">cv. Jemalong A17</strain>
    </source>
</reference>
<evidence type="ECO:0000313" key="2">
    <source>
        <dbReference type="EnsemblPlants" id="KEH43071"/>
    </source>
</evidence>
<accession>A0A072VN58</accession>
<dbReference type="HOGENOM" id="CLU_2834923_0_0_1"/>
<sequence length="66" mass="7977">MFSQVHIIAVWKRIFWVSFTFRSKYIDENYIWRVGLQRLATGRADLKALRALREELTVHPSKRFSH</sequence>
<gene>
    <name evidence="1" type="ordered locus">MTR_1g082475</name>
</gene>
<dbReference type="AlphaFoldDB" id="A0A072VN58"/>
<protein>
    <submittedName>
        <fullName evidence="1 2">Uncharacterized protein</fullName>
    </submittedName>
</protein>
<dbReference type="Proteomes" id="UP000002051">
    <property type="component" value="Unassembled WGS sequence"/>
</dbReference>
<reference evidence="1 3" key="2">
    <citation type="journal article" date="2014" name="BMC Genomics">
        <title>An improved genome release (version Mt4.0) for the model legume Medicago truncatula.</title>
        <authorList>
            <person name="Tang H."/>
            <person name="Krishnakumar V."/>
            <person name="Bidwell S."/>
            <person name="Rosen B."/>
            <person name="Chan A."/>
            <person name="Zhou S."/>
            <person name="Gentzbittel L."/>
            <person name="Childs K.L."/>
            <person name="Yandell M."/>
            <person name="Gundlach H."/>
            <person name="Mayer K.F."/>
            <person name="Schwartz D.C."/>
            <person name="Town C.D."/>
        </authorList>
    </citation>
    <scope>GENOME REANNOTATION</scope>
    <source>
        <strain evidence="1">A17</strain>
        <strain evidence="2 3">cv. Jemalong A17</strain>
    </source>
</reference>
<dbReference type="EnsemblPlants" id="KEH43071">
    <property type="protein sequence ID" value="KEH43071"/>
    <property type="gene ID" value="MTR_1g082475"/>
</dbReference>
<evidence type="ECO:0000313" key="1">
    <source>
        <dbReference type="EMBL" id="KEH43071.1"/>
    </source>
</evidence>
<keyword evidence="3" id="KW-1185">Reference proteome</keyword>
<name>A0A072VN58_MEDTR</name>
<evidence type="ECO:0000313" key="3">
    <source>
        <dbReference type="Proteomes" id="UP000002051"/>
    </source>
</evidence>
<reference evidence="2" key="3">
    <citation type="submission" date="2015-04" db="UniProtKB">
        <authorList>
            <consortium name="EnsemblPlants"/>
        </authorList>
    </citation>
    <scope>IDENTIFICATION</scope>
    <source>
        <strain evidence="2">cv. Jemalong A17</strain>
    </source>
</reference>
<dbReference type="EMBL" id="CM001217">
    <property type="protein sequence ID" value="KEH43071.1"/>
    <property type="molecule type" value="Genomic_DNA"/>
</dbReference>
<proteinExistence type="predicted"/>